<reference evidence="1 2" key="1">
    <citation type="journal article" date="2016" name="Mol. Biol. Evol.">
        <title>Comparative Genomics of Early-Diverging Mushroom-Forming Fungi Provides Insights into the Origins of Lignocellulose Decay Capabilities.</title>
        <authorList>
            <person name="Nagy L.G."/>
            <person name="Riley R."/>
            <person name="Tritt A."/>
            <person name="Adam C."/>
            <person name="Daum C."/>
            <person name="Floudas D."/>
            <person name="Sun H."/>
            <person name="Yadav J.S."/>
            <person name="Pangilinan J."/>
            <person name="Larsson K.H."/>
            <person name="Matsuura K."/>
            <person name="Barry K."/>
            <person name="Labutti K."/>
            <person name="Kuo R."/>
            <person name="Ohm R.A."/>
            <person name="Bhattacharya S.S."/>
            <person name="Shirouzu T."/>
            <person name="Yoshinaga Y."/>
            <person name="Martin F.M."/>
            <person name="Grigoriev I.V."/>
            <person name="Hibbett D.S."/>
        </authorList>
    </citation>
    <scope>NUCLEOTIDE SEQUENCE [LARGE SCALE GENOMIC DNA]</scope>
    <source>
        <strain evidence="1 2">CBS 109695</strain>
    </source>
</reference>
<sequence>MESASDGASLSVVGTFGALDEKGKQLGPEYSSYSGYVVTFRVAFSQRTCISCFTATYSCSGKPWPGRCFHFFILRSARPQFAVLRGCAFDGAFPFPEAKFCASSLRCPFTQIFAVSKV</sequence>
<dbReference type="EMBL" id="KV417862">
    <property type="protein sequence ID" value="KZP05098.1"/>
    <property type="molecule type" value="Genomic_DNA"/>
</dbReference>
<dbReference type="AlphaFoldDB" id="A0A167VK69"/>
<accession>A0A167VK69</accession>
<keyword evidence="2" id="KW-1185">Reference proteome</keyword>
<protein>
    <submittedName>
        <fullName evidence="1">Uncharacterized protein</fullName>
    </submittedName>
</protein>
<proteinExistence type="predicted"/>
<evidence type="ECO:0000313" key="1">
    <source>
        <dbReference type="EMBL" id="KZP05098.1"/>
    </source>
</evidence>
<gene>
    <name evidence="1" type="ORF">FIBSPDRAFT_365149</name>
</gene>
<dbReference type="Proteomes" id="UP000076532">
    <property type="component" value="Unassembled WGS sequence"/>
</dbReference>
<evidence type="ECO:0000313" key="2">
    <source>
        <dbReference type="Proteomes" id="UP000076532"/>
    </source>
</evidence>
<name>A0A167VK69_9AGAM</name>
<organism evidence="1 2">
    <name type="scientific">Athelia psychrophila</name>
    <dbReference type="NCBI Taxonomy" id="1759441"/>
    <lineage>
        <taxon>Eukaryota</taxon>
        <taxon>Fungi</taxon>
        <taxon>Dikarya</taxon>
        <taxon>Basidiomycota</taxon>
        <taxon>Agaricomycotina</taxon>
        <taxon>Agaricomycetes</taxon>
        <taxon>Agaricomycetidae</taxon>
        <taxon>Atheliales</taxon>
        <taxon>Atheliaceae</taxon>
        <taxon>Athelia</taxon>
    </lineage>
</organism>